<evidence type="ECO:0000313" key="1">
    <source>
        <dbReference type="EMBL" id="MEB3041584.1"/>
    </source>
</evidence>
<reference evidence="1 2" key="1">
    <citation type="submission" date="2023-12" db="EMBL/GenBank/DDBJ databases">
        <title>Genomic sequences of Capnocytophaga and Parvimonas strains.</title>
        <authorList>
            <person name="Watt R.M."/>
            <person name="Wang M."/>
            <person name="Yang T."/>
            <person name="Tong W.M."/>
        </authorList>
    </citation>
    <scope>NUCLEOTIDE SEQUENCE [LARGE SCALE GENOMIC DNA]</scope>
    <source>
        <strain evidence="1 2">CCUG 13156</strain>
    </source>
</reference>
<protein>
    <submittedName>
        <fullName evidence="1">Uncharacterized protein</fullName>
    </submittedName>
</protein>
<sequence>MKYTESKITFSSTKESSYLEYEDKNIIDWSDLTIEWYKDSKIEKNIKFPLIWNYYHGGDLYNMLIDSIDLKEYKYPFFKWEE</sequence>
<proteinExistence type="predicted"/>
<dbReference type="Proteomes" id="UP001324270">
    <property type="component" value="Unassembled WGS sequence"/>
</dbReference>
<evidence type="ECO:0000313" key="2">
    <source>
        <dbReference type="Proteomes" id="UP001324270"/>
    </source>
</evidence>
<accession>A0ABU5YC94</accession>
<comment type="caution">
    <text evidence="1">The sequence shown here is derived from an EMBL/GenBank/DDBJ whole genome shotgun (WGS) entry which is preliminary data.</text>
</comment>
<dbReference type="RefSeq" id="WP_323980136.1">
    <property type="nucleotide sequence ID" value="NZ_JAYKBV010000024.1"/>
</dbReference>
<name>A0ABU5YC94_9FLAO</name>
<keyword evidence="2" id="KW-1185">Reference proteome</keyword>
<gene>
    <name evidence="1" type="ORF">VJJ49_12945</name>
</gene>
<organism evidence="1 2">
    <name type="scientific">Capnocytophaga gingivalis</name>
    <dbReference type="NCBI Taxonomy" id="1017"/>
    <lineage>
        <taxon>Bacteria</taxon>
        <taxon>Pseudomonadati</taxon>
        <taxon>Bacteroidota</taxon>
        <taxon>Flavobacteriia</taxon>
        <taxon>Flavobacteriales</taxon>
        <taxon>Flavobacteriaceae</taxon>
        <taxon>Capnocytophaga</taxon>
    </lineage>
</organism>
<dbReference type="EMBL" id="JAYKBV010000024">
    <property type="protein sequence ID" value="MEB3041584.1"/>
    <property type="molecule type" value="Genomic_DNA"/>
</dbReference>